<dbReference type="InterPro" id="IPR011249">
    <property type="entry name" value="Metalloenz_LuxS/M16"/>
</dbReference>
<reference evidence="12" key="1">
    <citation type="submission" date="2022-06" db="EMBL/GenBank/DDBJ databases">
        <title>Akkermansia biwalacus sp. nov., an anaerobic mucin-degrading bacterium isolated from human intestine.</title>
        <authorList>
            <person name="Kobayashi Y."/>
            <person name="Inoue S."/>
            <person name="Kawahara T."/>
            <person name="Kohda N."/>
        </authorList>
    </citation>
    <scope>NUCLEOTIDE SEQUENCE</scope>
    <source>
        <strain evidence="12">WON2089</strain>
    </source>
</reference>
<dbReference type="SUPFAM" id="SSF63411">
    <property type="entry name" value="LuxS/MPP-like metallohydrolase"/>
    <property type="match status" value="4"/>
</dbReference>
<protein>
    <recommendedName>
        <fullName evidence="14">Insulinase family protein</fullName>
    </recommendedName>
</protein>
<proteinExistence type="inferred from homology"/>
<evidence type="ECO:0000256" key="8">
    <source>
        <dbReference type="SAM" id="MobiDB-lite"/>
    </source>
</evidence>
<dbReference type="Proteomes" id="UP001062263">
    <property type="component" value="Chromosome"/>
</dbReference>
<dbReference type="InterPro" id="IPR050626">
    <property type="entry name" value="Peptidase_M16"/>
</dbReference>
<feature type="domain" description="Peptidase M16 N-terminal" evidence="10">
    <location>
        <begin position="62"/>
        <end position="193"/>
    </location>
</feature>
<keyword evidence="6" id="KW-0862">Zinc</keyword>
<gene>
    <name evidence="12" type="ORF">Abiwalacus_06570</name>
</gene>
<dbReference type="PROSITE" id="PS00143">
    <property type="entry name" value="INSULINASE"/>
    <property type="match status" value="1"/>
</dbReference>
<dbReference type="EMBL" id="AP025943">
    <property type="protein sequence ID" value="BDL43083.1"/>
    <property type="molecule type" value="Genomic_DNA"/>
</dbReference>
<comment type="similarity">
    <text evidence="2">Belongs to the peptidase M16 family.</text>
</comment>
<dbReference type="Pfam" id="PF00675">
    <property type="entry name" value="Peptidase_M16"/>
    <property type="match status" value="1"/>
</dbReference>
<keyword evidence="9" id="KW-0732">Signal</keyword>
<evidence type="ECO:0000256" key="1">
    <source>
        <dbReference type="ARBA" id="ARBA00001947"/>
    </source>
</evidence>
<evidence type="ECO:0000256" key="9">
    <source>
        <dbReference type="SAM" id="SignalP"/>
    </source>
</evidence>
<keyword evidence="3" id="KW-0645">Protease</keyword>
<dbReference type="PANTHER" id="PTHR43690:SF17">
    <property type="entry name" value="PROTEIN YHJJ"/>
    <property type="match status" value="1"/>
</dbReference>
<comment type="cofactor">
    <cofactor evidence="1">
        <name>Zn(2+)</name>
        <dbReference type="ChEBI" id="CHEBI:29105"/>
    </cofactor>
</comment>
<dbReference type="PANTHER" id="PTHR43690">
    <property type="entry name" value="NARDILYSIN"/>
    <property type="match status" value="1"/>
</dbReference>
<evidence type="ECO:0000259" key="10">
    <source>
        <dbReference type="Pfam" id="PF00675"/>
    </source>
</evidence>
<feature type="domain" description="Peptidase M16 C-terminal" evidence="11">
    <location>
        <begin position="695"/>
        <end position="873"/>
    </location>
</feature>
<name>A0ABM7ZEF6_9BACT</name>
<evidence type="ECO:0000256" key="2">
    <source>
        <dbReference type="ARBA" id="ARBA00007261"/>
    </source>
</evidence>
<keyword evidence="13" id="KW-1185">Reference proteome</keyword>
<sequence length="1475" mass="163714">MKAFTITSILAAACVLAAASPAAESQALAKAPAQAAAGIPKQDPQLIKGQLPNGLTYFIRPNAEPKGRFSIRLRVNTGSLNETDDIQGISHFLEHMVFNGSKHFKRGEMIPAMQKEGLGLGGDANAYTSFDETVYTMDVPSMKESTVNLAFTIMRDFADGALLEESAVNAERGIITSEYKARDSASYRVMKEVFSIMLDGTKIPHRYPIGTLEVIQNAPREKFVNYYQTHYVPSQMQLVIAGDITPEQGKEWVEKYFGSMKKDDYSFKADRGTLKTAAEATSHWITNKEATATEISINLVRPYEKKPDTIANRTRDIPLNMAYAMLNRRLEKMAKNTDCPFISAEAGRMELLETAEVDAIQARADYKNWKTALTTMEQELRRAVEFGFNKEELAEARSNSISAAENAIKSWPTAKSEDLASAIAQSAAQDMVFTTPEEDWSISREVIENLTPEQCQAALEKAWSNAHPRVIVTSNKENAQGSAEAMKTYREAQAAKVEPYRVDEQKAFSYKFGEPGKVTARKEAADLGVTQLTLSNGVRVNLKPTEFDKDSINITFAVDGGELSRPEKAAGLEIFTGAVMNGGGLTNHSNDDLAAVMAGKKVGVGFSMTDRSFVLTGNTNRKDLETQLQLQTAYLMYPGYREDGVVQLRRAIPMLYNKLAHEAQGAMKTQVPAILYKNNPRFTFPAQKQLESYQIKEVRDWVDAPLKNNYMEVTVTGDFKPEDIIPMLERTVGALPKRADAPAALDEKLRHPAMADFNFSRDLEYDSSIDKTLVCLFWKTPGGEDKKLARRLNMLKAVFYDRVFKGIREDMGETYSPFTGINISETYPDDGYIFTISSGVMRNKDAVRNAIAKIATELGKGNITQEELDRARNPILNSMERAQRDNGYWTGLLKDSQAKPDRLAQQRESIPDVKAITVDEVNKLARDIFGKGDHLNLNILPDHPATEAPPAEKQADKSEKAPAAVSTAAFCIHATAANVAKKEANARNDYAIIISEETAAMPEWKDVADKLAERHGGAIVTVKDSMFAKLDTLKKMAPRFLAVVARPEEIDRTVVNDLHRLTRRLDDDPYGDCIWGIVTGYAPEDAMRIASAESPLVMTRAMGTTNIDSGRFSESMCILDWQPFQYAEQRGYKEKVTPSFYTRGLREQEKGDQDSLGVTPKLTQYWEKNAPQFFATASHATQFNLEMPFGKGIIVSGNNQFHVLNKKQFQEFTTFLRGVLFNGKEDDLMAFIERSKAPVIKPGPGPAVWLAAGNCLVGDVMKTKNSMAVTALSRYGFNQLVGYTVPSWYGKGGWGTLGMLFSNHDNSSLAEAWYLNNQFILDETMTRFPKLMDVHFNSPDISGIKDDPEFSKGMAAAGYGMGKDQMGLIHDRDTVAFYGDPAWVARLDESHAKSPWHISWNDPEDAAKGFTVTANKDAKGRLGVWFPNRISTKTATVTVGDAATPVDKMGLLTNDFLLLRELELKKGEKAVVEMK</sequence>
<dbReference type="InterPro" id="IPR011765">
    <property type="entry name" value="Pept_M16_N"/>
</dbReference>
<evidence type="ECO:0000256" key="5">
    <source>
        <dbReference type="ARBA" id="ARBA00022801"/>
    </source>
</evidence>
<feature type="chain" id="PRO_5045160103" description="Insulinase family protein" evidence="9">
    <location>
        <begin position="18"/>
        <end position="1475"/>
    </location>
</feature>
<evidence type="ECO:0008006" key="14">
    <source>
        <dbReference type="Google" id="ProtNLM"/>
    </source>
</evidence>
<evidence type="ECO:0000256" key="7">
    <source>
        <dbReference type="ARBA" id="ARBA00023049"/>
    </source>
</evidence>
<evidence type="ECO:0000313" key="13">
    <source>
        <dbReference type="Proteomes" id="UP001062263"/>
    </source>
</evidence>
<evidence type="ECO:0000313" key="12">
    <source>
        <dbReference type="EMBL" id="BDL43083.1"/>
    </source>
</evidence>
<accession>A0ABM7ZEF6</accession>
<evidence type="ECO:0000256" key="4">
    <source>
        <dbReference type="ARBA" id="ARBA00022723"/>
    </source>
</evidence>
<keyword evidence="5" id="KW-0378">Hydrolase</keyword>
<keyword evidence="7" id="KW-0482">Metalloprotease</keyword>
<evidence type="ECO:0000259" key="11">
    <source>
        <dbReference type="Pfam" id="PF05193"/>
    </source>
</evidence>
<feature type="signal peptide" evidence="9">
    <location>
        <begin position="1"/>
        <end position="17"/>
    </location>
</feature>
<dbReference type="Pfam" id="PF05193">
    <property type="entry name" value="Peptidase_M16_C"/>
    <property type="match status" value="2"/>
</dbReference>
<dbReference type="InterPro" id="IPR001431">
    <property type="entry name" value="Pept_M16_Zn_BS"/>
</dbReference>
<evidence type="ECO:0000256" key="6">
    <source>
        <dbReference type="ARBA" id="ARBA00022833"/>
    </source>
</evidence>
<feature type="region of interest" description="Disordered" evidence="8">
    <location>
        <begin position="940"/>
        <end position="960"/>
    </location>
</feature>
<dbReference type="RefSeq" id="WP_215435665.1">
    <property type="nucleotide sequence ID" value="NZ_AP025943.1"/>
</dbReference>
<keyword evidence="4" id="KW-0479">Metal-binding</keyword>
<dbReference type="Gene3D" id="3.30.830.10">
    <property type="entry name" value="Metalloenzyme, LuxS/M16 peptidase-like"/>
    <property type="match status" value="4"/>
</dbReference>
<feature type="domain" description="Peptidase M16 C-terminal" evidence="11">
    <location>
        <begin position="220"/>
        <end position="269"/>
    </location>
</feature>
<dbReference type="InterPro" id="IPR007863">
    <property type="entry name" value="Peptidase_M16_C"/>
</dbReference>
<organism evidence="12 13">
    <name type="scientific">Akkermansia biwaensis</name>
    <dbReference type="NCBI Taxonomy" id="2946555"/>
    <lineage>
        <taxon>Bacteria</taxon>
        <taxon>Pseudomonadati</taxon>
        <taxon>Verrucomicrobiota</taxon>
        <taxon>Verrucomicrobiia</taxon>
        <taxon>Verrucomicrobiales</taxon>
        <taxon>Akkermansiaceae</taxon>
        <taxon>Akkermansia</taxon>
    </lineage>
</organism>
<evidence type="ECO:0000256" key="3">
    <source>
        <dbReference type="ARBA" id="ARBA00022670"/>
    </source>
</evidence>